<dbReference type="InterPro" id="IPR020843">
    <property type="entry name" value="ER"/>
</dbReference>
<dbReference type="PANTHER" id="PTHR43677">
    <property type="entry name" value="SHORT-CHAIN DEHYDROGENASE/REDUCTASE"/>
    <property type="match status" value="1"/>
</dbReference>
<dbReference type="GO" id="GO:0005739">
    <property type="term" value="C:mitochondrion"/>
    <property type="evidence" value="ECO:0007669"/>
    <property type="project" value="TreeGrafter"/>
</dbReference>
<evidence type="ECO:0000313" key="4">
    <source>
        <dbReference type="Proteomes" id="UP001342314"/>
    </source>
</evidence>
<dbReference type="InterPro" id="IPR051397">
    <property type="entry name" value="Zn-ADH-like_protein"/>
</dbReference>
<sequence length="361" mass="38669">MRSKSACAGRHSKRVAKGDDKRSAAVKAFVIEQYIRPEELPGRLLEWDEPKPSPDEIVVDVHYAGLNFFDILQVQGKYQNKPPFPWIAGCEFSGVVSATSPIPQGCPFVPGQTRVFGAGQGAYAEKIKVAWRTVIEVPKEMGLDEAAGLYITAPTSYAALVTRAKTQKGEWVLVHAAAGGVGLAAVQIAKTLGARVIATAGSAAKLEVAKRFGADYGVDYTKDGWQKEVLKITGGHGADVVYDPVGMIVPSLKCIAWNGRLLVVGFAAGSIEKIPANLLLLKNVSAVGVHWGAYTKNEPAVIGETWTALLELFRTRKMVGAVFDKVFDGLESVPEGLRALGGRETWGKAVVKIKGGREGKL</sequence>
<protein>
    <recommendedName>
        <fullName evidence="2">Enoyl reductase (ER) domain-containing protein</fullName>
    </recommendedName>
</protein>
<dbReference type="GO" id="GO:0016491">
    <property type="term" value="F:oxidoreductase activity"/>
    <property type="evidence" value="ECO:0007669"/>
    <property type="project" value="InterPro"/>
</dbReference>
<dbReference type="GO" id="GO:0008270">
    <property type="term" value="F:zinc ion binding"/>
    <property type="evidence" value="ECO:0007669"/>
    <property type="project" value="InterPro"/>
</dbReference>
<dbReference type="Gene3D" id="3.40.50.720">
    <property type="entry name" value="NAD(P)-binding Rossmann-like Domain"/>
    <property type="match status" value="1"/>
</dbReference>
<comment type="caution">
    <text evidence="3">The sequence shown here is derived from an EMBL/GenBank/DDBJ whole genome shotgun (WGS) entry which is preliminary data.</text>
</comment>
<dbReference type="Gene3D" id="3.90.180.10">
    <property type="entry name" value="Medium-chain alcohol dehydrogenases, catalytic domain"/>
    <property type="match status" value="1"/>
</dbReference>
<dbReference type="InterPro" id="IPR013149">
    <property type="entry name" value="ADH-like_C"/>
</dbReference>
<dbReference type="SUPFAM" id="SSF50129">
    <property type="entry name" value="GroES-like"/>
    <property type="match status" value="1"/>
</dbReference>
<evidence type="ECO:0000256" key="1">
    <source>
        <dbReference type="SAM" id="MobiDB-lite"/>
    </source>
</evidence>
<feature type="region of interest" description="Disordered" evidence="1">
    <location>
        <begin position="1"/>
        <end position="22"/>
    </location>
</feature>
<evidence type="ECO:0000313" key="3">
    <source>
        <dbReference type="EMBL" id="GJN93593.1"/>
    </source>
</evidence>
<dbReference type="Proteomes" id="UP001342314">
    <property type="component" value="Unassembled WGS sequence"/>
</dbReference>
<dbReference type="Pfam" id="PF08240">
    <property type="entry name" value="ADH_N"/>
    <property type="match status" value="1"/>
</dbReference>
<proteinExistence type="predicted"/>
<organism evidence="3 4">
    <name type="scientific">Rhodotorula paludigena</name>
    <dbReference type="NCBI Taxonomy" id="86838"/>
    <lineage>
        <taxon>Eukaryota</taxon>
        <taxon>Fungi</taxon>
        <taxon>Dikarya</taxon>
        <taxon>Basidiomycota</taxon>
        <taxon>Pucciniomycotina</taxon>
        <taxon>Microbotryomycetes</taxon>
        <taxon>Sporidiobolales</taxon>
        <taxon>Sporidiobolaceae</taxon>
        <taxon>Rhodotorula</taxon>
    </lineage>
</organism>
<dbReference type="PROSITE" id="PS01162">
    <property type="entry name" value="QOR_ZETA_CRYSTAL"/>
    <property type="match status" value="1"/>
</dbReference>
<feature type="domain" description="Enoyl reductase (ER)" evidence="2">
    <location>
        <begin position="42"/>
        <end position="351"/>
    </location>
</feature>
<keyword evidence="4" id="KW-1185">Reference proteome</keyword>
<dbReference type="InterPro" id="IPR002364">
    <property type="entry name" value="Quin_OxRdtase/zeta-crystal_CS"/>
</dbReference>
<gene>
    <name evidence="3" type="ORF">Rhopal_006650-T1</name>
</gene>
<evidence type="ECO:0000259" key="2">
    <source>
        <dbReference type="SMART" id="SM00829"/>
    </source>
</evidence>
<dbReference type="CDD" id="cd08241">
    <property type="entry name" value="QOR1"/>
    <property type="match status" value="1"/>
</dbReference>
<dbReference type="EMBL" id="BQKY01000014">
    <property type="protein sequence ID" value="GJN93593.1"/>
    <property type="molecule type" value="Genomic_DNA"/>
</dbReference>
<dbReference type="PANTHER" id="PTHR43677:SF4">
    <property type="entry name" value="QUINONE OXIDOREDUCTASE-LIKE PROTEIN 2"/>
    <property type="match status" value="1"/>
</dbReference>
<reference evidence="3 4" key="1">
    <citation type="submission" date="2021-12" db="EMBL/GenBank/DDBJ databases">
        <title>High titer production of polyol ester of fatty acids by Rhodotorula paludigena BS15 towards product separation-free biomass refinery.</title>
        <authorList>
            <person name="Mano J."/>
            <person name="Ono H."/>
            <person name="Tanaka T."/>
            <person name="Naito K."/>
            <person name="Sushida H."/>
            <person name="Ike M."/>
            <person name="Tokuyasu K."/>
            <person name="Kitaoka M."/>
        </authorList>
    </citation>
    <scope>NUCLEOTIDE SEQUENCE [LARGE SCALE GENOMIC DNA]</scope>
    <source>
        <strain evidence="3 4">BS15</strain>
    </source>
</reference>
<dbReference type="SMART" id="SM00829">
    <property type="entry name" value="PKS_ER"/>
    <property type="match status" value="1"/>
</dbReference>
<dbReference type="SUPFAM" id="SSF51735">
    <property type="entry name" value="NAD(P)-binding Rossmann-fold domains"/>
    <property type="match status" value="1"/>
</dbReference>
<dbReference type="InterPro" id="IPR013154">
    <property type="entry name" value="ADH-like_N"/>
</dbReference>
<dbReference type="InterPro" id="IPR011032">
    <property type="entry name" value="GroES-like_sf"/>
</dbReference>
<name>A0AAV5GYK9_9BASI</name>
<accession>A0AAV5GYK9</accession>
<dbReference type="Pfam" id="PF00107">
    <property type="entry name" value="ADH_zinc_N"/>
    <property type="match status" value="1"/>
</dbReference>
<dbReference type="InterPro" id="IPR036291">
    <property type="entry name" value="NAD(P)-bd_dom_sf"/>
</dbReference>
<dbReference type="AlphaFoldDB" id="A0AAV5GYK9"/>